<organism evidence="2 3">
    <name type="scientific">Mugilogobius chulae</name>
    <name type="common">yellowstripe goby</name>
    <dbReference type="NCBI Taxonomy" id="88201"/>
    <lineage>
        <taxon>Eukaryota</taxon>
        <taxon>Metazoa</taxon>
        <taxon>Chordata</taxon>
        <taxon>Craniata</taxon>
        <taxon>Vertebrata</taxon>
        <taxon>Euteleostomi</taxon>
        <taxon>Actinopterygii</taxon>
        <taxon>Neopterygii</taxon>
        <taxon>Teleostei</taxon>
        <taxon>Neoteleostei</taxon>
        <taxon>Acanthomorphata</taxon>
        <taxon>Gobiaria</taxon>
        <taxon>Gobiiformes</taxon>
        <taxon>Gobioidei</taxon>
        <taxon>Gobiidae</taxon>
        <taxon>Gobionellinae</taxon>
        <taxon>Mugilogobius</taxon>
    </lineage>
</organism>
<dbReference type="Proteomes" id="UP001460270">
    <property type="component" value="Unassembled WGS sequence"/>
</dbReference>
<dbReference type="AlphaFoldDB" id="A0AAW0PVU0"/>
<proteinExistence type="predicted"/>
<protein>
    <submittedName>
        <fullName evidence="2">Uncharacterized protein</fullName>
    </submittedName>
</protein>
<gene>
    <name evidence="2" type="ORF">WMY93_003990</name>
</gene>
<feature type="region of interest" description="Disordered" evidence="1">
    <location>
        <begin position="1"/>
        <end position="22"/>
    </location>
</feature>
<accession>A0AAW0PVU0</accession>
<evidence type="ECO:0000313" key="3">
    <source>
        <dbReference type="Proteomes" id="UP001460270"/>
    </source>
</evidence>
<name>A0AAW0PVU0_9GOBI</name>
<evidence type="ECO:0000313" key="2">
    <source>
        <dbReference type="EMBL" id="KAK7933094.1"/>
    </source>
</evidence>
<keyword evidence="3" id="KW-1185">Reference proteome</keyword>
<sequence>MARQPPRVVVSETESSRSKDANRTGRMCSLVFQQYTTNAAGRMRRYGSDGRACCEGRLNNGIKAKWWAGVCRMWTVCLGMGQMLKAGRVAGAQSVYCAVRQEAPRGKGRDCVPFDVGCRSRMGDKPRGILRPTNVWRQGKLQV</sequence>
<dbReference type="EMBL" id="JBBPFD010000003">
    <property type="protein sequence ID" value="KAK7933094.1"/>
    <property type="molecule type" value="Genomic_DNA"/>
</dbReference>
<reference evidence="3" key="1">
    <citation type="submission" date="2024-04" db="EMBL/GenBank/DDBJ databases">
        <title>Salinicola lusitanus LLJ914,a marine bacterium isolated from the Okinawa Trough.</title>
        <authorList>
            <person name="Li J."/>
        </authorList>
    </citation>
    <scope>NUCLEOTIDE SEQUENCE [LARGE SCALE GENOMIC DNA]</scope>
</reference>
<comment type="caution">
    <text evidence="2">The sequence shown here is derived from an EMBL/GenBank/DDBJ whole genome shotgun (WGS) entry which is preliminary data.</text>
</comment>
<evidence type="ECO:0000256" key="1">
    <source>
        <dbReference type="SAM" id="MobiDB-lite"/>
    </source>
</evidence>